<reference evidence="2 3" key="1">
    <citation type="submission" date="2024-02" db="EMBL/GenBank/DDBJ databases">
        <title>Seven novel Bacillus-like species.</title>
        <authorList>
            <person name="Liu G."/>
        </authorList>
    </citation>
    <scope>NUCLEOTIDE SEQUENCE [LARGE SCALE GENOMIC DNA]</scope>
    <source>
        <strain evidence="2 3">FJAT-53654</strain>
    </source>
</reference>
<organism evidence="2 3">
    <name type="scientific">Metabacillus rhizosphaerae</name>
    <dbReference type="NCBI Taxonomy" id="3117747"/>
    <lineage>
        <taxon>Bacteria</taxon>
        <taxon>Bacillati</taxon>
        <taxon>Bacillota</taxon>
        <taxon>Bacilli</taxon>
        <taxon>Bacillales</taxon>
        <taxon>Bacillaceae</taxon>
        <taxon>Metabacillus</taxon>
    </lineage>
</organism>
<protein>
    <recommendedName>
        <fullName evidence="4">ABC transporter permease</fullName>
    </recommendedName>
</protein>
<dbReference type="RefSeq" id="WP_338788123.1">
    <property type="nucleotide sequence ID" value="NZ_CP147403.1"/>
</dbReference>
<evidence type="ECO:0000256" key="1">
    <source>
        <dbReference type="SAM" id="Phobius"/>
    </source>
</evidence>
<evidence type="ECO:0000313" key="2">
    <source>
        <dbReference type="EMBL" id="WXB89622.1"/>
    </source>
</evidence>
<keyword evidence="1" id="KW-0812">Transmembrane</keyword>
<keyword evidence="1" id="KW-1133">Transmembrane helix</keyword>
<keyword evidence="3" id="KW-1185">Reference proteome</keyword>
<accession>A0ABZ2MW33</accession>
<dbReference type="EMBL" id="CP147403">
    <property type="protein sequence ID" value="WXB89622.1"/>
    <property type="molecule type" value="Genomic_DNA"/>
</dbReference>
<sequence length="43" mass="5068">MSNHYWATPEEIARIKKRNKTILYISFPVVTFILTALFTLLLN</sequence>
<gene>
    <name evidence="2" type="ORF">WCV66_05130</name>
</gene>
<keyword evidence="1" id="KW-0472">Membrane</keyword>
<evidence type="ECO:0000313" key="3">
    <source>
        <dbReference type="Proteomes" id="UP001368328"/>
    </source>
</evidence>
<feature type="transmembrane region" description="Helical" evidence="1">
    <location>
        <begin position="21"/>
        <end position="42"/>
    </location>
</feature>
<evidence type="ECO:0008006" key="4">
    <source>
        <dbReference type="Google" id="ProtNLM"/>
    </source>
</evidence>
<dbReference type="Proteomes" id="UP001368328">
    <property type="component" value="Chromosome"/>
</dbReference>
<proteinExistence type="predicted"/>
<name>A0ABZ2MW33_9BACI</name>